<evidence type="ECO:0000256" key="1">
    <source>
        <dbReference type="ARBA" id="ARBA00022574"/>
    </source>
</evidence>
<reference evidence="4" key="1">
    <citation type="submission" date="2021-02" db="EMBL/GenBank/DDBJ databases">
        <authorList>
            <person name="Nowell W R."/>
        </authorList>
    </citation>
    <scope>NUCLEOTIDE SEQUENCE</scope>
</reference>
<gene>
    <name evidence="4" type="ORF">GPM918_LOCUS4284</name>
    <name evidence="3" type="ORF">OVA965_LOCUS4236</name>
    <name evidence="6" type="ORF">SRO942_LOCUS4285</name>
    <name evidence="5" type="ORF">TMI583_LOCUS4234</name>
</gene>
<keyword evidence="2" id="KW-0677">Repeat</keyword>
<accession>A0A813TYD5</accession>
<dbReference type="PANTHER" id="PTHR19857:SF21">
    <property type="entry name" value="ANAPHASE-PROMOTING COMPLEX SUBUNIT 4 WD40 DOMAIN-CONTAINING PROTEIN"/>
    <property type="match status" value="1"/>
</dbReference>
<dbReference type="InterPro" id="IPR011047">
    <property type="entry name" value="Quinoprotein_ADH-like_sf"/>
</dbReference>
<dbReference type="Gene3D" id="2.130.10.10">
    <property type="entry name" value="YVTN repeat-like/Quinoprotein amine dehydrogenase"/>
    <property type="match status" value="3"/>
</dbReference>
<name>A0A813TYD5_9BILA</name>
<dbReference type="Proteomes" id="UP000677228">
    <property type="component" value="Unassembled WGS sequence"/>
</dbReference>
<dbReference type="EMBL" id="CAJOBC010000570">
    <property type="protein sequence ID" value="CAF3601975.1"/>
    <property type="molecule type" value="Genomic_DNA"/>
</dbReference>
<organism evidence="4 7">
    <name type="scientific">Didymodactylos carnosus</name>
    <dbReference type="NCBI Taxonomy" id="1234261"/>
    <lineage>
        <taxon>Eukaryota</taxon>
        <taxon>Metazoa</taxon>
        <taxon>Spiralia</taxon>
        <taxon>Gnathifera</taxon>
        <taxon>Rotifera</taxon>
        <taxon>Eurotatoria</taxon>
        <taxon>Bdelloidea</taxon>
        <taxon>Philodinida</taxon>
        <taxon>Philodinidae</taxon>
        <taxon>Didymodactylos</taxon>
    </lineage>
</organism>
<dbReference type="EMBL" id="CAJNOK010001090">
    <property type="protein sequence ID" value="CAF0792995.1"/>
    <property type="molecule type" value="Genomic_DNA"/>
</dbReference>
<dbReference type="SMART" id="SM00320">
    <property type="entry name" value="WD40"/>
    <property type="match status" value="8"/>
</dbReference>
<evidence type="ECO:0000256" key="2">
    <source>
        <dbReference type="ARBA" id="ARBA00022737"/>
    </source>
</evidence>
<dbReference type="EMBL" id="CAJOBA010001090">
    <property type="protein sequence ID" value="CAF3575732.1"/>
    <property type="molecule type" value="Genomic_DNA"/>
</dbReference>
<dbReference type="SUPFAM" id="SSF50978">
    <property type="entry name" value="WD40 repeat-like"/>
    <property type="match status" value="2"/>
</dbReference>
<sequence>MSNEANLTTNIENIYGIGSFRQCSGFPSIVRNNGEESSDYIYETTLNGCIQIYNYSKNKRLKFFQASHDIIVLLLYNKQLKNILTCSYSGKLVVWNENYEKLIEYQARINHVHYGTWTNNGQLIYLCSRFDGTIISLKYEQKENCLIENWLRHWSVENEEIHPFVEHSTHLAPPVVDQVETSNTYVAGSIGYECVLCTDDQRLWAILQRSQQHVKIHQLKASNGQLEKELQLEPAKTRQMYLCSTINILIIENYYDITKSSSRFSVGSNKRLNSTSSSTTSCREFFAVGLQSGLIFIIDASHLEIYSIIRATGSPQALIWYKNDLLTVGYISGTVNLWNLNGQLLAIGDGAPTIDICHLQWENEENNLLWMGGYVGLALVKIEQEDEEQEDEDDEAMISNGNVIFSLNTSTDSGSSLTSLKYKLILTTLIKKSYHETAGCGLSYLSSSDQIISGDLSGNLYNWPLNSSEPRKHLLITDSIRCLSSIKNTNIIFIGTLSGNFYICDINHSDDFNLIHDFNTAVICMTWNNDCTQCLIGLANGHLVIMYYEQQASQHHSTRSFLITSVILPLSKDKIVHIQLVETTGIHCLEQELEACTSSTNDHYRPAEIWSVCYSPNELYCATSSEDQTTAIWKIDDLINSHYNQLSNLRISKAILTGHTTAVTSCSWTLFLSVNKYRILTCADDRTVRIYNGLETDDEHHYCFIQMIKAPENVFGWFTLTYIQIDSEKNLILCVTQNGYLIIWKLLFENEDYENAASKVHLCFSSKIHFGSLEGLCYDKSEQRLATIGSDCTITILKLNLTN</sequence>
<dbReference type="InterPro" id="IPR001680">
    <property type="entry name" value="WD40_rpt"/>
</dbReference>
<evidence type="ECO:0000313" key="7">
    <source>
        <dbReference type="Proteomes" id="UP000663829"/>
    </source>
</evidence>
<dbReference type="InterPro" id="IPR036322">
    <property type="entry name" value="WD40_repeat_dom_sf"/>
</dbReference>
<dbReference type="Proteomes" id="UP000682733">
    <property type="component" value="Unassembled WGS sequence"/>
</dbReference>
<dbReference type="InterPro" id="IPR015943">
    <property type="entry name" value="WD40/YVTN_repeat-like_dom_sf"/>
</dbReference>
<evidence type="ECO:0000313" key="4">
    <source>
        <dbReference type="EMBL" id="CAF0815892.1"/>
    </source>
</evidence>
<dbReference type="AlphaFoldDB" id="A0A813TYD5"/>
<evidence type="ECO:0000313" key="6">
    <source>
        <dbReference type="EMBL" id="CAF3601975.1"/>
    </source>
</evidence>
<dbReference type="Proteomes" id="UP000663829">
    <property type="component" value="Unassembled WGS sequence"/>
</dbReference>
<dbReference type="EMBL" id="CAJNOQ010000570">
    <property type="protein sequence ID" value="CAF0815892.1"/>
    <property type="molecule type" value="Genomic_DNA"/>
</dbReference>
<dbReference type="Proteomes" id="UP000681722">
    <property type="component" value="Unassembled WGS sequence"/>
</dbReference>
<keyword evidence="7" id="KW-1185">Reference proteome</keyword>
<dbReference type="SUPFAM" id="SSF50998">
    <property type="entry name" value="Quinoprotein alcohol dehydrogenase-like"/>
    <property type="match status" value="1"/>
</dbReference>
<dbReference type="InterPro" id="IPR051179">
    <property type="entry name" value="WD_repeat_multifunction"/>
</dbReference>
<comment type="caution">
    <text evidence="4">The sequence shown here is derived from an EMBL/GenBank/DDBJ whole genome shotgun (WGS) entry which is preliminary data.</text>
</comment>
<proteinExistence type="predicted"/>
<protein>
    <submittedName>
        <fullName evidence="4">Uncharacterized protein</fullName>
    </submittedName>
</protein>
<evidence type="ECO:0000313" key="5">
    <source>
        <dbReference type="EMBL" id="CAF3575732.1"/>
    </source>
</evidence>
<keyword evidence="1" id="KW-0853">WD repeat</keyword>
<dbReference type="Pfam" id="PF00400">
    <property type="entry name" value="WD40"/>
    <property type="match status" value="2"/>
</dbReference>
<evidence type="ECO:0000313" key="3">
    <source>
        <dbReference type="EMBL" id="CAF0792995.1"/>
    </source>
</evidence>
<dbReference type="OrthoDB" id="2096344at2759"/>
<dbReference type="PANTHER" id="PTHR19857">
    <property type="entry name" value="MITOCHONDRIAL DIVISION PROTEIN 1-RELATED"/>
    <property type="match status" value="1"/>
</dbReference>